<dbReference type="PANTHER" id="PTHR11567">
    <property type="entry name" value="ACID PHOSPHATASE-RELATED"/>
    <property type="match status" value="1"/>
</dbReference>
<name>A0AAV8YQC8_9CUCU</name>
<reference evidence="8" key="1">
    <citation type="journal article" date="2023" name="Insect Mol. Biol.">
        <title>Genome sequencing provides insights into the evolution of gene families encoding plant cell wall-degrading enzymes in longhorned beetles.</title>
        <authorList>
            <person name="Shin N.R."/>
            <person name="Okamura Y."/>
            <person name="Kirsch R."/>
            <person name="Pauchet Y."/>
        </authorList>
    </citation>
    <scope>NUCLEOTIDE SEQUENCE</scope>
    <source>
        <strain evidence="8">RBIC_L_NR</strain>
    </source>
</reference>
<dbReference type="AlphaFoldDB" id="A0AAV8YQC8"/>
<dbReference type="Gene3D" id="3.40.50.1240">
    <property type="entry name" value="Phosphoglycerate mutase-like"/>
    <property type="match status" value="1"/>
</dbReference>
<comment type="similarity">
    <text evidence="2">Belongs to the histidine acid phosphatase family.</text>
</comment>
<evidence type="ECO:0000256" key="1">
    <source>
        <dbReference type="ARBA" id="ARBA00000032"/>
    </source>
</evidence>
<keyword evidence="4" id="KW-0732">Signal</keyword>
<organism evidence="8 9">
    <name type="scientific">Rhamnusium bicolor</name>
    <dbReference type="NCBI Taxonomy" id="1586634"/>
    <lineage>
        <taxon>Eukaryota</taxon>
        <taxon>Metazoa</taxon>
        <taxon>Ecdysozoa</taxon>
        <taxon>Arthropoda</taxon>
        <taxon>Hexapoda</taxon>
        <taxon>Insecta</taxon>
        <taxon>Pterygota</taxon>
        <taxon>Neoptera</taxon>
        <taxon>Endopterygota</taxon>
        <taxon>Coleoptera</taxon>
        <taxon>Polyphaga</taxon>
        <taxon>Cucujiformia</taxon>
        <taxon>Chrysomeloidea</taxon>
        <taxon>Cerambycidae</taxon>
        <taxon>Lepturinae</taxon>
        <taxon>Rhagiini</taxon>
        <taxon>Rhamnusium</taxon>
    </lineage>
</organism>
<dbReference type="GO" id="GO:0003993">
    <property type="term" value="F:acid phosphatase activity"/>
    <property type="evidence" value="ECO:0007669"/>
    <property type="project" value="UniProtKB-EC"/>
</dbReference>
<evidence type="ECO:0000313" key="8">
    <source>
        <dbReference type="EMBL" id="KAJ8952969.1"/>
    </source>
</evidence>
<comment type="caution">
    <text evidence="8">The sequence shown here is derived from an EMBL/GenBank/DDBJ whole genome shotgun (WGS) entry which is preliminary data.</text>
</comment>
<dbReference type="InterPro" id="IPR000560">
    <property type="entry name" value="His_Pase_clade-2"/>
</dbReference>
<accession>A0AAV8YQC8</accession>
<evidence type="ECO:0000256" key="4">
    <source>
        <dbReference type="ARBA" id="ARBA00022729"/>
    </source>
</evidence>
<dbReference type="Proteomes" id="UP001162156">
    <property type="component" value="Unassembled WGS sequence"/>
</dbReference>
<proteinExistence type="inferred from homology"/>
<dbReference type="SUPFAM" id="SSF53254">
    <property type="entry name" value="Phosphoglycerate mutase-like"/>
    <property type="match status" value="1"/>
</dbReference>
<sequence length="222" mass="25581">MYNLLLGVLCPRYLEIYEQYSSSPKMQAEFDNHQKTFNYVSRNSGLNVTRFIDVYKLYFGLSTETEYGFTLPSWLNAVWPDTIVDLAIREYYVSMATTEMRKMATGYLLKKIVEDAKNKIISNTNNNKFGKKIYLYSAHENNVAELLISLGVFEPHVPNYGAYTIIEVHKMNNEYGIKILYENYDGDGPQVLKIPGCNTFCPINKFVSLIEEYLTTEDLCGN</sequence>
<dbReference type="EMBL" id="JANEYF010001995">
    <property type="protein sequence ID" value="KAJ8952969.1"/>
    <property type="molecule type" value="Genomic_DNA"/>
</dbReference>
<dbReference type="PANTHER" id="PTHR11567:SF211">
    <property type="entry name" value="PROSTATIC ACID PHOSPHATASE"/>
    <property type="match status" value="1"/>
</dbReference>
<evidence type="ECO:0000313" key="9">
    <source>
        <dbReference type="Proteomes" id="UP001162156"/>
    </source>
</evidence>
<dbReference type="EC" id="3.1.3.2" evidence="3"/>
<comment type="catalytic activity">
    <reaction evidence="1">
        <text>a phosphate monoester + H2O = an alcohol + phosphate</text>
        <dbReference type="Rhea" id="RHEA:15017"/>
        <dbReference type="ChEBI" id="CHEBI:15377"/>
        <dbReference type="ChEBI" id="CHEBI:30879"/>
        <dbReference type="ChEBI" id="CHEBI:43474"/>
        <dbReference type="ChEBI" id="CHEBI:67140"/>
        <dbReference type="EC" id="3.1.3.2"/>
    </reaction>
</comment>
<evidence type="ECO:0000256" key="6">
    <source>
        <dbReference type="ARBA" id="ARBA00023157"/>
    </source>
</evidence>
<keyword evidence="6" id="KW-1015">Disulfide bond</keyword>
<keyword evidence="9" id="KW-1185">Reference proteome</keyword>
<gene>
    <name evidence="8" type="ORF">NQ314_007445</name>
</gene>
<dbReference type="Pfam" id="PF00328">
    <property type="entry name" value="His_Phos_2"/>
    <property type="match status" value="1"/>
</dbReference>
<evidence type="ECO:0000256" key="3">
    <source>
        <dbReference type="ARBA" id="ARBA00012646"/>
    </source>
</evidence>
<evidence type="ECO:0000256" key="5">
    <source>
        <dbReference type="ARBA" id="ARBA00022801"/>
    </source>
</evidence>
<protein>
    <recommendedName>
        <fullName evidence="3">acid phosphatase</fullName>
        <ecNumber evidence="3">3.1.3.2</ecNumber>
    </recommendedName>
</protein>
<keyword evidence="7" id="KW-0325">Glycoprotein</keyword>
<dbReference type="InterPro" id="IPR050645">
    <property type="entry name" value="Histidine_acid_phosphatase"/>
</dbReference>
<keyword evidence="5" id="KW-0378">Hydrolase</keyword>
<evidence type="ECO:0000256" key="7">
    <source>
        <dbReference type="ARBA" id="ARBA00023180"/>
    </source>
</evidence>
<dbReference type="InterPro" id="IPR029033">
    <property type="entry name" value="His_PPase_superfam"/>
</dbReference>
<evidence type="ECO:0000256" key="2">
    <source>
        <dbReference type="ARBA" id="ARBA00005375"/>
    </source>
</evidence>